<dbReference type="InterPro" id="IPR031325">
    <property type="entry name" value="RHS_repeat"/>
</dbReference>
<evidence type="ECO:0000313" key="2">
    <source>
        <dbReference type="EMBL" id="RAG82056.1"/>
    </source>
</evidence>
<evidence type="ECO:0000256" key="1">
    <source>
        <dbReference type="SAM" id="MobiDB-lite"/>
    </source>
</evidence>
<dbReference type="PANTHER" id="PTHR32305">
    <property type="match status" value="1"/>
</dbReference>
<dbReference type="OrthoDB" id="4981820at2"/>
<proteinExistence type="predicted"/>
<feature type="region of interest" description="Disordered" evidence="1">
    <location>
        <begin position="1"/>
        <end position="20"/>
    </location>
</feature>
<dbReference type="PRINTS" id="PR00394">
    <property type="entry name" value="RHSPROTEIN"/>
</dbReference>
<dbReference type="NCBIfam" id="TIGR01643">
    <property type="entry name" value="YD_repeat_2x"/>
    <property type="match status" value="5"/>
</dbReference>
<dbReference type="EMBL" id="QKYN01000127">
    <property type="protein sequence ID" value="RAG82056.1"/>
    <property type="molecule type" value="Genomic_DNA"/>
</dbReference>
<dbReference type="PANTHER" id="PTHR32305:SF15">
    <property type="entry name" value="PROTEIN RHSA-RELATED"/>
    <property type="match status" value="1"/>
</dbReference>
<dbReference type="InterPro" id="IPR050708">
    <property type="entry name" value="T6SS_VgrG/RHS"/>
</dbReference>
<evidence type="ECO:0000313" key="3">
    <source>
        <dbReference type="Proteomes" id="UP000248889"/>
    </source>
</evidence>
<reference evidence="2 3" key="1">
    <citation type="submission" date="2018-06" db="EMBL/GenBank/DDBJ databases">
        <title>Streptacidiphilus pinicola sp. nov., isolated from pine grove soil.</title>
        <authorList>
            <person name="Roh S.G."/>
            <person name="Park S."/>
            <person name="Kim M.-K."/>
            <person name="Yun B.-R."/>
            <person name="Park J."/>
            <person name="Kim M.J."/>
            <person name="Kim Y.S."/>
            <person name="Kim S.B."/>
        </authorList>
    </citation>
    <scope>NUCLEOTIDE SEQUENCE [LARGE SCALE GENOMIC DNA]</scope>
    <source>
        <strain evidence="2 3">MMS16-CNU450</strain>
    </source>
</reference>
<dbReference type="Gene3D" id="2.180.10.10">
    <property type="entry name" value="RHS repeat-associated core"/>
    <property type="match status" value="1"/>
</dbReference>
<protein>
    <recommendedName>
        <fullName evidence="4">Type IV secretion protein Rhs</fullName>
    </recommendedName>
</protein>
<name>A0A2X0IWG8_9ACTN</name>
<comment type="caution">
    <text evidence="2">The sequence shown here is derived from an EMBL/GenBank/DDBJ whole genome shotgun (WGS) entry which is preliminary data.</text>
</comment>
<evidence type="ECO:0008006" key="4">
    <source>
        <dbReference type="Google" id="ProtNLM"/>
    </source>
</evidence>
<keyword evidence="3" id="KW-1185">Reference proteome</keyword>
<dbReference type="InterPro" id="IPR022385">
    <property type="entry name" value="Rhs_assc_core"/>
</dbReference>
<dbReference type="Proteomes" id="UP000248889">
    <property type="component" value="Unassembled WGS sequence"/>
</dbReference>
<dbReference type="AlphaFoldDB" id="A0A2X0IWG8"/>
<dbReference type="InterPro" id="IPR006530">
    <property type="entry name" value="YD"/>
</dbReference>
<accession>A0A2X0IWG8</accession>
<dbReference type="NCBIfam" id="TIGR03696">
    <property type="entry name" value="Rhs_assc_core"/>
    <property type="match status" value="1"/>
</dbReference>
<sequence>MPWRRRPERPARGSPGTSRLTTTRYAYDAHGRLVEADSPASGKLARTFDAVGRLLNETVDGRTLRFGYDALGRPTHRRTPRGHGTAWSYDDADRPVRVDCTGGTLDFAYDEAGRELRRVLAGTLKLTSDWDERDRLISQTLTAAGSGPDRPLQRRRWNRRPDGHLIGVDEQTGTARSFDLDAVGRVTAVHAEGWSERYAYNGAGDVTDASWPATAATRAAEGPREYAGSRLLSAGRVRYEHDAAGRVTLRQVTRLSRTPDNWRYRWNAEDQLTEVTTPDGTVWRYRYDPLGRRSAKLRVGADGATVVERTEFTWDGAVLCEQTTEADYLPGSHTLSWDHDGFTPLAQTETITAQERSDRRFFAIVTDLVGTPTELIDTGTQTIAWRATSMLWGNTTWPADSTTYTPLRFPGQYFDPESRLHYNVNRYYDPETARYTSPDPLGLLPGPNPCGYVGNPHAWTDPLGLSPHPHDEDPEVFYRAMSEKEYRQLGPKGEITVKGTENFVTQSREYLQGLRDRFTRRGGRNAEKYTILMRYEMAPGTRDAMVAAGKLPEDIGSDINAIHLKSERGSDTFGLRPGSVGVFNSNILKSERMDDW</sequence>
<gene>
    <name evidence="2" type="ORF">DN069_29625</name>
</gene>
<organism evidence="2 3">
    <name type="scientific">Streptacidiphilus pinicola</name>
    <dbReference type="NCBI Taxonomy" id="2219663"/>
    <lineage>
        <taxon>Bacteria</taxon>
        <taxon>Bacillati</taxon>
        <taxon>Actinomycetota</taxon>
        <taxon>Actinomycetes</taxon>
        <taxon>Kitasatosporales</taxon>
        <taxon>Streptomycetaceae</taxon>
        <taxon>Streptacidiphilus</taxon>
    </lineage>
</organism>
<dbReference type="Pfam" id="PF05593">
    <property type="entry name" value="RHS_repeat"/>
    <property type="match status" value="2"/>
</dbReference>